<evidence type="ECO:0000313" key="12">
    <source>
        <dbReference type="EMBL" id="VDM52572.1"/>
    </source>
</evidence>
<dbReference type="InterPro" id="IPR000276">
    <property type="entry name" value="GPCR_Rhodpsn"/>
</dbReference>
<keyword evidence="2" id="KW-1003">Cell membrane</keyword>
<organism evidence="14">
    <name type="scientific">Angiostrongylus costaricensis</name>
    <name type="common">Nematode worm</name>
    <dbReference type="NCBI Taxonomy" id="334426"/>
    <lineage>
        <taxon>Eukaryota</taxon>
        <taxon>Metazoa</taxon>
        <taxon>Ecdysozoa</taxon>
        <taxon>Nematoda</taxon>
        <taxon>Chromadorea</taxon>
        <taxon>Rhabditida</taxon>
        <taxon>Rhabditina</taxon>
        <taxon>Rhabditomorpha</taxon>
        <taxon>Strongyloidea</taxon>
        <taxon>Metastrongylidae</taxon>
        <taxon>Angiostrongylus</taxon>
    </lineage>
</organism>
<evidence type="ECO:0000313" key="13">
    <source>
        <dbReference type="Proteomes" id="UP000267027"/>
    </source>
</evidence>
<evidence type="ECO:0000313" key="14">
    <source>
        <dbReference type="WBParaSite" id="ACOC_0000098601-mRNA-1"/>
    </source>
</evidence>
<dbReference type="Gene3D" id="1.20.1070.10">
    <property type="entry name" value="Rhodopsin 7-helix transmembrane proteins"/>
    <property type="match status" value="1"/>
</dbReference>
<keyword evidence="7" id="KW-0675">Receptor</keyword>
<comment type="subcellular location">
    <subcellularLocation>
        <location evidence="1">Cell membrane</location>
        <topology evidence="1">Multi-pass membrane protein</topology>
    </subcellularLocation>
</comment>
<feature type="compositionally biased region" description="Low complexity" evidence="9">
    <location>
        <begin position="178"/>
        <end position="199"/>
    </location>
</feature>
<evidence type="ECO:0000256" key="10">
    <source>
        <dbReference type="SAM" id="Phobius"/>
    </source>
</evidence>
<keyword evidence="3 10" id="KW-0812">Transmembrane</keyword>
<dbReference type="Pfam" id="PF00001">
    <property type="entry name" value="7tm_1"/>
    <property type="match status" value="1"/>
</dbReference>
<dbReference type="STRING" id="334426.A0A158PDR1"/>
<dbReference type="WBParaSite" id="ACOC_0000098601-mRNA-1">
    <property type="protein sequence ID" value="ACOC_0000098601-mRNA-1"/>
    <property type="gene ID" value="ACOC_0000098601"/>
</dbReference>
<feature type="region of interest" description="Disordered" evidence="9">
    <location>
        <begin position="177"/>
        <end position="199"/>
    </location>
</feature>
<dbReference type="GO" id="GO:0005886">
    <property type="term" value="C:plasma membrane"/>
    <property type="evidence" value="ECO:0007669"/>
    <property type="project" value="UniProtKB-SubCell"/>
</dbReference>
<dbReference type="AlphaFoldDB" id="A0A158PDR1"/>
<dbReference type="GO" id="GO:0004993">
    <property type="term" value="F:G protein-coupled serotonin receptor activity"/>
    <property type="evidence" value="ECO:0007669"/>
    <property type="project" value="TreeGrafter"/>
</dbReference>
<evidence type="ECO:0000256" key="6">
    <source>
        <dbReference type="ARBA" id="ARBA00023136"/>
    </source>
</evidence>
<evidence type="ECO:0000256" key="4">
    <source>
        <dbReference type="ARBA" id="ARBA00022989"/>
    </source>
</evidence>
<dbReference type="PANTHER" id="PTHR24247:SF191">
    <property type="entry name" value="MUSCARINIC ACETYLCHOLINE RECEPTOR, B-TYPE, ISOFORM A"/>
    <property type="match status" value="1"/>
</dbReference>
<keyword evidence="8" id="KW-0807">Transducer</keyword>
<reference evidence="12 13" key="2">
    <citation type="submission" date="2018-11" db="EMBL/GenBank/DDBJ databases">
        <authorList>
            <consortium name="Pathogen Informatics"/>
        </authorList>
    </citation>
    <scope>NUCLEOTIDE SEQUENCE [LARGE SCALE GENOMIC DNA]</scope>
    <source>
        <strain evidence="12 13">Costa Rica</strain>
    </source>
</reference>
<dbReference type="InterPro" id="IPR017452">
    <property type="entry name" value="GPCR_Rhodpsn_7TM"/>
</dbReference>
<sequence>MKRQSSGRCIFALSIVVEGFFFQVIGLEGIPVYTHFFLHDNRWAFGAFLCDLWLSVDYIVCLASIYTVLGITVDRYCSVKHPATYRNWRTSQRVMLIIAVIWIVSKGRMLKEDECYVQFMTNPYLNMGMYVSYYWSTLFVMLYLYYGIYRAAKKLAMKSEQKTKRLALLTELRKPDSSAKTSDANKSSSDSPNDNDTNDSSKFVETTLVLLLSLIPFSLKKAEVSHFLSCINLMC</sequence>
<evidence type="ECO:0000259" key="11">
    <source>
        <dbReference type="PROSITE" id="PS50262"/>
    </source>
</evidence>
<dbReference type="GO" id="GO:0030425">
    <property type="term" value="C:dendrite"/>
    <property type="evidence" value="ECO:0007669"/>
    <property type="project" value="TreeGrafter"/>
</dbReference>
<keyword evidence="4 10" id="KW-1133">Transmembrane helix</keyword>
<dbReference type="SUPFAM" id="SSF81321">
    <property type="entry name" value="Family A G protein-coupled receptor-like"/>
    <property type="match status" value="1"/>
</dbReference>
<evidence type="ECO:0000256" key="9">
    <source>
        <dbReference type="SAM" id="MobiDB-lite"/>
    </source>
</evidence>
<evidence type="ECO:0000256" key="8">
    <source>
        <dbReference type="ARBA" id="ARBA00023224"/>
    </source>
</evidence>
<feature type="domain" description="G-protein coupled receptors family 1 profile" evidence="11">
    <location>
        <begin position="1"/>
        <end position="105"/>
    </location>
</feature>
<protein>
    <submittedName>
        <fullName evidence="14">G_PROTEIN_RECEP_F1_2 domain-containing protein</fullName>
    </submittedName>
</protein>
<dbReference type="EMBL" id="UYYA01000126">
    <property type="protein sequence ID" value="VDM52572.1"/>
    <property type="molecule type" value="Genomic_DNA"/>
</dbReference>
<dbReference type="PANTHER" id="PTHR24247">
    <property type="entry name" value="5-HYDROXYTRYPTAMINE RECEPTOR"/>
    <property type="match status" value="1"/>
</dbReference>
<dbReference type="PROSITE" id="PS50262">
    <property type="entry name" value="G_PROTEIN_RECEP_F1_2"/>
    <property type="match status" value="1"/>
</dbReference>
<reference evidence="14" key="1">
    <citation type="submission" date="2016-04" db="UniProtKB">
        <authorList>
            <consortium name="WormBaseParasite"/>
        </authorList>
    </citation>
    <scope>IDENTIFICATION</scope>
</reference>
<dbReference type="GO" id="GO:0007197">
    <property type="term" value="P:adenylate cyclase-inhibiting G protein-coupled acetylcholine receptor signaling pathway"/>
    <property type="evidence" value="ECO:0007669"/>
    <property type="project" value="TreeGrafter"/>
</dbReference>
<name>A0A158PDR1_ANGCS</name>
<evidence type="ECO:0000256" key="2">
    <source>
        <dbReference type="ARBA" id="ARBA00022475"/>
    </source>
</evidence>
<dbReference type="GO" id="GO:0007187">
    <property type="term" value="P:G protein-coupled receptor signaling pathway, coupled to cyclic nucleotide second messenger"/>
    <property type="evidence" value="ECO:0007669"/>
    <property type="project" value="TreeGrafter"/>
</dbReference>
<keyword evidence="13" id="KW-1185">Reference proteome</keyword>
<evidence type="ECO:0000256" key="7">
    <source>
        <dbReference type="ARBA" id="ARBA00023170"/>
    </source>
</evidence>
<evidence type="ECO:0000256" key="5">
    <source>
        <dbReference type="ARBA" id="ARBA00023040"/>
    </source>
</evidence>
<keyword evidence="5" id="KW-0297">G-protein coupled receptor</keyword>
<keyword evidence="6 10" id="KW-0472">Membrane</keyword>
<feature type="transmembrane region" description="Helical" evidence="10">
    <location>
        <begin position="52"/>
        <end position="73"/>
    </location>
</feature>
<feature type="transmembrane region" description="Helical" evidence="10">
    <location>
        <begin position="94"/>
        <end position="110"/>
    </location>
</feature>
<dbReference type="PROSITE" id="PS00237">
    <property type="entry name" value="G_PROTEIN_RECEP_F1_1"/>
    <property type="match status" value="1"/>
</dbReference>
<evidence type="ECO:0000256" key="1">
    <source>
        <dbReference type="ARBA" id="ARBA00004651"/>
    </source>
</evidence>
<feature type="transmembrane region" description="Helical" evidence="10">
    <location>
        <begin position="9"/>
        <end position="32"/>
    </location>
</feature>
<gene>
    <name evidence="12" type="ORF">ACOC_LOCUS987</name>
</gene>
<dbReference type="Proteomes" id="UP000267027">
    <property type="component" value="Unassembled WGS sequence"/>
</dbReference>
<proteinExistence type="predicted"/>
<accession>A0A158PDR1</accession>
<feature type="transmembrane region" description="Helical" evidence="10">
    <location>
        <begin position="130"/>
        <end position="149"/>
    </location>
</feature>
<dbReference type="GO" id="GO:0045202">
    <property type="term" value="C:synapse"/>
    <property type="evidence" value="ECO:0007669"/>
    <property type="project" value="TreeGrafter"/>
</dbReference>
<dbReference type="OrthoDB" id="10071887at2759"/>
<evidence type="ECO:0000256" key="3">
    <source>
        <dbReference type="ARBA" id="ARBA00022692"/>
    </source>
</evidence>
<dbReference type="OMA" id="EMFLIVI"/>
<dbReference type="GO" id="GO:0016907">
    <property type="term" value="F:G protein-coupled acetylcholine receptor activity"/>
    <property type="evidence" value="ECO:0007669"/>
    <property type="project" value="TreeGrafter"/>
</dbReference>